<dbReference type="PROSITE" id="PS50931">
    <property type="entry name" value="HTH_LYSR"/>
    <property type="match status" value="1"/>
</dbReference>
<dbReference type="RefSeq" id="WP_123352137.1">
    <property type="nucleotide sequence ID" value="NZ_CP027432.2"/>
</dbReference>
<organism evidence="7 8">
    <name type="scientific">Caminibacter pacificus</name>
    <dbReference type="NCBI Taxonomy" id="1424653"/>
    <lineage>
        <taxon>Bacteria</taxon>
        <taxon>Pseudomonadati</taxon>
        <taxon>Campylobacterota</taxon>
        <taxon>Epsilonproteobacteria</taxon>
        <taxon>Nautiliales</taxon>
        <taxon>Nautiliaceae</taxon>
        <taxon>Caminibacter</taxon>
    </lineage>
</organism>
<keyword evidence="3 7" id="KW-0238">DNA-binding</keyword>
<dbReference type="PANTHER" id="PTHR30126:SF94">
    <property type="entry name" value="LYSR FAMILY TRANSCRIPTIONAL REGULATOR"/>
    <property type="match status" value="1"/>
</dbReference>
<evidence type="ECO:0000313" key="9">
    <source>
        <dbReference type="Proteomes" id="UP000298805"/>
    </source>
</evidence>
<dbReference type="Proteomes" id="UP000298805">
    <property type="component" value="Chromosome"/>
</dbReference>
<dbReference type="InterPro" id="IPR036388">
    <property type="entry name" value="WH-like_DNA-bd_sf"/>
</dbReference>
<evidence type="ECO:0000259" key="5">
    <source>
        <dbReference type="PROSITE" id="PS50931"/>
    </source>
</evidence>
<dbReference type="SUPFAM" id="SSF53850">
    <property type="entry name" value="Periplasmic binding protein-like II"/>
    <property type="match status" value="1"/>
</dbReference>
<dbReference type="PRINTS" id="PR00039">
    <property type="entry name" value="HTHLYSR"/>
</dbReference>
<dbReference type="Gene3D" id="3.40.190.290">
    <property type="match status" value="1"/>
</dbReference>
<proteinExistence type="inferred from homology"/>
<accession>A0AAJ4RF28</accession>
<evidence type="ECO:0000256" key="3">
    <source>
        <dbReference type="ARBA" id="ARBA00023125"/>
    </source>
</evidence>
<dbReference type="InterPro" id="IPR000847">
    <property type="entry name" value="LysR_HTH_N"/>
</dbReference>
<reference evidence="6" key="3">
    <citation type="submission" date="2019-06" db="EMBL/GenBank/DDBJ databases">
        <title>A comparative analysis of the Nautiliaceae.</title>
        <authorList>
            <person name="Grosche A."/>
            <person name="Smedile F."/>
            <person name="Vetriani C."/>
        </authorList>
    </citation>
    <scope>NUCLEOTIDE SEQUENCE</scope>
    <source>
        <strain evidence="6">TB6</strain>
    </source>
</reference>
<comment type="similarity">
    <text evidence="1">Belongs to the LysR transcriptional regulatory family.</text>
</comment>
<keyword evidence="9" id="KW-1185">Reference proteome</keyword>
<dbReference type="InterPro" id="IPR005119">
    <property type="entry name" value="LysR_subst-bd"/>
</dbReference>
<evidence type="ECO:0000256" key="1">
    <source>
        <dbReference type="ARBA" id="ARBA00009437"/>
    </source>
</evidence>
<dbReference type="Proteomes" id="UP000272781">
    <property type="component" value="Unassembled WGS sequence"/>
</dbReference>
<name>A0AAJ4RF28_9BACT</name>
<dbReference type="Pfam" id="PF03466">
    <property type="entry name" value="LysR_substrate"/>
    <property type="match status" value="1"/>
</dbReference>
<dbReference type="EMBL" id="CP027432">
    <property type="protein sequence ID" value="QCI28048.1"/>
    <property type="molecule type" value="Genomic_DNA"/>
</dbReference>
<dbReference type="PANTHER" id="PTHR30126">
    <property type="entry name" value="HTH-TYPE TRANSCRIPTIONAL REGULATOR"/>
    <property type="match status" value="1"/>
</dbReference>
<dbReference type="AlphaFoldDB" id="A0AAJ4RF28"/>
<gene>
    <name evidence="6" type="ORF">C6V80_03480</name>
    <name evidence="7" type="ORF">EDC58_0732</name>
</gene>
<dbReference type="Pfam" id="PF00126">
    <property type="entry name" value="HTH_1"/>
    <property type="match status" value="1"/>
</dbReference>
<reference evidence="7 8" key="2">
    <citation type="submission" date="2018-11" db="EMBL/GenBank/DDBJ databases">
        <title>Genomic Encyclopedia of Type Strains, Phase IV (KMG-IV): sequencing the most valuable type-strain genomes for metagenomic binning, comparative biology and taxonomic classification.</title>
        <authorList>
            <person name="Goeker M."/>
        </authorList>
    </citation>
    <scope>NUCLEOTIDE SEQUENCE [LARGE SCALE GENOMIC DNA]</scope>
    <source>
        <strain evidence="7 8">DSM 27783</strain>
    </source>
</reference>
<keyword evidence="4" id="KW-0804">Transcription</keyword>
<dbReference type="EMBL" id="RJVK01000001">
    <property type="protein sequence ID" value="ROR41245.1"/>
    <property type="molecule type" value="Genomic_DNA"/>
</dbReference>
<dbReference type="Gene3D" id="1.10.10.10">
    <property type="entry name" value="Winged helix-like DNA-binding domain superfamily/Winged helix DNA-binding domain"/>
    <property type="match status" value="1"/>
</dbReference>
<evidence type="ECO:0000256" key="4">
    <source>
        <dbReference type="ARBA" id="ARBA00023163"/>
    </source>
</evidence>
<sequence>MTLKEIEIFLMLAKTQNVTKTAQILNLSQSAVSLAIKSLENKLNTKLFNRIGKKLILNENGKLFKEKTEKAYFEIISAENLFKTKNLSGELIFSASKTINNFLLPPIYLKFIHKYPNIKLNKNSKNSKQIIEELLQGKIDFGFIETEFDHQDIIKEELKKDNLIVVSSDKNLTKKEYFIDELLNKLWILREKGSGTRDMFLAGIEDIKIDKFIESDDVCEIKNLLLSPNTITCISELAVKNEIKNKTLYKIDVKNINFQRKFYLIYHKNKEITPIFSTFIEFIRKNIKNS</sequence>
<evidence type="ECO:0000313" key="6">
    <source>
        <dbReference type="EMBL" id="QCI28048.1"/>
    </source>
</evidence>
<keyword evidence="2" id="KW-0805">Transcription regulation</keyword>
<dbReference type="InterPro" id="IPR036390">
    <property type="entry name" value="WH_DNA-bd_sf"/>
</dbReference>
<dbReference type="GO" id="GO:0000976">
    <property type="term" value="F:transcription cis-regulatory region binding"/>
    <property type="evidence" value="ECO:0007669"/>
    <property type="project" value="TreeGrafter"/>
</dbReference>
<dbReference type="GO" id="GO:0003700">
    <property type="term" value="F:DNA-binding transcription factor activity"/>
    <property type="evidence" value="ECO:0007669"/>
    <property type="project" value="InterPro"/>
</dbReference>
<reference evidence="9" key="1">
    <citation type="submission" date="2018-03" db="EMBL/GenBank/DDBJ databases">
        <title>A comparative analysis of the Nautiliaceae.</title>
        <authorList>
            <person name="Grosche A."/>
            <person name="Smedile F."/>
            <person name="Vetriani C."/>
        </authorList>
    </citation>
    <scope>NUCLEOTIDE SEQUENCE [LARGE SCALE GENOMIC DNA]</scope>
    <source>
        <strain evidence="9">TB6</strain>
    </source>
</reference>
<evidence type="ECO:0000313" key="7">
    <source>
        <dbReference type="EMBL" id="ROR41245.1"/>
    </source>
</evidence>
<feature type="domain" description="HTH lysR-type" evidence="5">
    <location>
        <begin position="1"/>
        <end position="58"/>
    </location>
</feature>
<dbReference type="SUPFAM" id="SSF46785">
    <property type="entry name" value="Winged helix' DNA-binding domain"/>
    <property type="match status" value="1"/>
</dbReference>
<protein>
    <submittedName>
        <fullName evidence="7">DNA-binding transcriptional LysR family regulator</fullName>
    </submittedName>
    <submittedName>
        <fullName evidence="6">LysR family transcriptional regulator</fullName>
    </submittedName>
</protein>
<evidence type="ECO:0000256" key="2">
    <source>
        <dbReference type="ARBA" id="ARBA00023015"/>
    </source>
</evidence>
<evidence type="ECO:0000313" key="8">
    <source>
        <dbReference type="Proteomes" id="UP000272781"/>
    </source>
</evidence>